<reference evidence="3" key="2">
    <citation type="submission" date="2024-04" db="EMBL/GenBank/DDBJ databases">
        <authorList>
            <person name="Chen Y."/>
            <person name="Shah S."/>
            <person name="Dougan E. K."/>
            <person name="Thang M."/>
            <person name="Chan C."/>
        </authorList>
    </citation>
    <scope>NUCLEOTIDE SEQUENCE [LARGE SCALE GENOMIC DNA]</scope>
</reference>
<evidence type="ECO:0000259" key="1">
    <source>
        <dbReference type="Pfam" id="PF00899"/>
    </source>
</evidence>
<protein>
    <submittedName>
        <fullName evidence="4">Ubiquitin-like modifier-activating enzyme 5</fullName>
    </submittedName>
</protein>
<dbReference type="Proteomes" id="UP001152797">
    <property type="component" value="Unassembled WGS sequence"/>
</dbReference>
<evidence type="ECO:0000313" key="5">
    <source>
        <dbReference type="Proteomes" id="UP001152797"/>
    </source>
</evidence>
<dbReference type="InterPro" id="IPR035985">
    <property type="entry name" value="Ubiquitin-activating_enz"/>
</dbReference>
<dbReference type="EMBL" id="CAMXCT030001192">
    <property type="protein sequence ID" value="CAL4775018.1"/>
    <property type="molecule type" value="Genomic_DNA"/>
</dbReference>
<name>A0A9P1CA31_9DINO</name>
<evidence type="ECO:0000313" key="4">
    <source>
        <dbReference type="EMBL" id="CAL4775018.1"/>
    </source>
</evidence>
<dbReference type="GO" id="GO:0005737">
    <property type="term" value="C:cytoplasm"/>
    <property type="evidence" value="ECO:0007669"/>
    <property type="project" value="TreeGrafter"/>
</dbReference>
<dbReference type="EMBL" id="CAMXCT010001192">
    <property type="protein sequence ID" value="CAI3987706.1"/>
    <property type="molecule type" value="Genomic_DNA"/>
</dbReference>
<dbReference type="Gene3D" id="3.40.50.720">
    <property type="entry name" value="NAD(P)-binding Rossmann-like Domain"/>
    <property type="match status" value="1"/>
</dbReference>
<dbReference type="PANTHER" id="PTHR10953:SF102">
    <property type="entry name" value="ADENYLYLTRANSFERASE AND SULFURTRANSFERASE MOCS3"/>
    <property type="match status" value="1"/>
</dbReference>
<organism evidence="2">
    <name type="scientific">Cladocopium goreaui</name>
    <dbReference type="NCBI Taxonomy" id="2562237"/>
    <lineage>
        <taxon>Eukaryota</taxon>
        <taxon>Sar</taxon>
        <taxon>Alveolata</taxon>
        <taxon>Dinophyceae</taxon>
        <taxon>Suessiales</taxon>
        <taxon>Symbiodiniaceae</taxon>
        <taxon>Cladocopium</taxon>
    </lineage>
</organism>
<dbReference type="GO" id="GO:0042292">
    <property type="term" value="F:URM1 activating enzyme activity"/>
    <property type="evidence" value="ECO:0007669"/>
    <property type="project" value="TreeGrafter"/>
</dbReference>
<gene>
    <name evidence="2" type="ORF">C1SCF055_LOCUS14959</name>
</gene>
<dbReference type="InterPro" id="IPR045886">
    <property type="entry name" value="ThiF/MoeB/HesA"/>
</dbReference>
<dbReference type="CDD" id="cd01483">
    <property type="entry name" value="E1_enzyme_family"/>
    <property type="match status" value="1"/>
</dbReference>
<evidence type="ECO:0000313" key="3">
    <source>
        <dbReference type="EMBL" id="CAL1141081.1"/>
    </source>
</evidence>
<dbReference type="EMBL" id="CAMXCT020001192">
    <property type="protein sequence ID" value="CAL1141081.1"/>
    <property type="molecule type" value="Genomic_DNA"/>
</dbReference>
<proteinExistence type="predicted"/>
<dbReference type="Pfam" id="PF00899">
    <property type="entry name" value="ThiF"/>
    <property type="match status" value="1"/>
</dbReference>
<evidence type="ECO:0000313" key="2">
    <source>
        <dbReference type="EMBL" id="CAI3987706.1"/>
    </source>
</evidence>
<feature type="domain" description="THIF-type NAD/FAD binding fold" evidence="1">
    <location>
        <begin position="61"/>
        <end position="276"/>
    </location>
</feature>
<dbReference type="SUPFAM" id="SSF69572">
    <property type="entry name" value="Activating enzymes of the ubiquitin-like proteins"/>
    <property type="match status" value="1"/>
</dbReference>
<dbReference type="PANTHER" id="PTHR10953">
    <property type="entry name" value="UBIQUITIN-ACTIVATING ENZYME E1"/>
    <property type="match status" value="1"/>
</dbReference>
<dbReference type="GO" id="GO:0016779">
    <property type="term" value="F:nucleotidyltransferase activity"/>
    <property type="evidence" value="ECO:0007669"/>
    <property type="project" value="TreeGrafter"/>
</dbReference>
<keyword evidence="5" id="KW-1185">Reference proteome</keyword>
<dbReference type="AlphaFoldDB" id="A0A9P1CA31"/>
<accession>A0A9P1CA31</accession>
<comment type="caution">
    <text evidence="2">The sequence shown here is derived from an EMBL/GenBank/DDBJ whole genome shotgun (WGS) entry which is preliminary data.</text>
</comment>
<dbReference type="InterPro" id="IPR000594">
    <property type="entry name" value="ThiF_NAD_FAD-bd"/>
</dbReference>
<dbReference type="GO" id="GO:0004792">
    <property type="term" value="F:thiosulfate-cyanide sulfurtransferase activity"/>
    <property type="evidence" value="ECO:0007669"/>
    <property type="project" value="TreeGrafter"/>
</dbReference>
<sequence length="927" mass="101773">MALTELTSSHFRGFLRRDEEWPEDSEPWTPWTYKAGCDIENRKRPPPEEIPGDVFDRQRVIPDFDQGLIERQVCLVLGAGGIGQNVALTLARLGVQKIILVDNDIYVASNLTRQCLGNRGDVGKRKVDVAKAGLEASHNLRSAVVAVHCDAVLEWDRVVDLARQSTVVFNAIDVGVMWDFCVNSLCKELEIPLCAGQSFGWKFMTELYTGKVDEVCAFCYDSVSSTFGTNEKAITRQGGILERLGPSSLNKEGVREFLKNDRQFRCHDGPVLAEVVDLALQSVGGQLRPESAEVLKFLQALQQETVKKLLPGKVSTMKTVGFIPQPKHAETRFVGSWVCPCLSCAVTMVSQWTGLLTAPAVEEGAPEAVMPQNITFNLDTGMTGEEQLSYELGSLGIPLDRAERRFCRDAARDSCGVCAAAAAHRAEARLFAGAARAVKLATNAGEVQRLPAAWSMGDASSSLARGKAPNSEALVVPAMPARDWLPAGGDAGTSAWPAELGTLPLLKVPESSTLAKSPSALWGYASGIRSALVPLRAKWYRLKGCGNRTEGFPVEKVGNKGEWSLRGSCFQHTAWTELRMTQLVSRVLETAGFDCANRPLGLYLYQPDPESGAWPHPEVERCCVVFETLGNARLGDHLIGGILALLPHLFEPDLAELKRCILRGRDFDPSDPELLETADVVSCGMATADVLAQLDSAGAAPARQLPKAEELENVPIFLRHLWDHLRVKKVDMSLLLWLAWRLGWECGLTLRTLHEAQISWGTYSDSMGIHCNAHINNFVVKAMDAGNDTFLAALDFDMAFTRENVLPEALQANSLLSDFDAILNFEATMGMKMVLAGSDFASTGVANAKTSESHRVLEVALRDTMVTAYAAALEGQSDAHPPQDLRMKMVWARKTGYVGVAWDRIPYNGHKLLWHKLSWRERERESF</sequence>
<dbReference type="OrthoDB" id="10255449at2759"/>
<reference evidence="2" key="1">
    <citation type="submission" date="2022-10" db="EMBL/GenBank/DDBJ databases">
        <authorList>
            <person name="Chen Y."/>
            <person name="Dougan E. K."/>
            <person name="Chan C."/>
            <person name="Rhodes N."/>
            <person name="Thang M."/>
        </authorList>
    </citation>
    <scope>NUCLEOTIDE SEQUENCE</scope>
</reference>